<proteinExistence type="predicted"/>
<keyword evidence="3 6" id="KW-0812">Transmembrane</keyword>
<dbReference type="InterPro" id="IPR011701">
    <property type="entry name" value="MFS"/>
</dbReference>
<feature type="transmembrane region" description="Helical" evidence="6">
    <location>
        <begin position="237"/>
        <end position="259"/>
    </location>
</feature>
<feature type="domain" description="Major facilitator superfamily (MFS) profile" evidence="7">
    <location>
        <begin position="8"/>
        <end position="421"/>
    </location>
</feature>
<dbReference type="FunFam" id="1.20.1250.20:FF:000034">
    <property type="entry name" value="MFS general substrate transporter"/>
    <property type="match status" value="1"/>
</dbReference>
<dbReference type="Proteomes" id="UP000298138">
    <property type="component" value="Unassembled WGS sequence"/>
</dbReference>
<evidence type="ECO:0000256" key="3">
    <source>
        <dbReference type="ARBA" id="ARBA00022692"/>
    </source>
</evidence>
<dbReference type="STRING" id="341454.A0A4S2MRF5"/>
<accession>A0A4S2MRF5</accession>
<feature type="transmembrane region" description="Helical" evidence="6">
    <location>
        <begin position="395"/>
        <end position="415"/>
    </location>
</feature>
<feature type="transmembrane region" description="Helical" evidence="6">
    <location>
        <begin position="74"/>
        <end position="93"/>
    </location>
</feature>
<dbReference type="FunCoup" id="A0A4S2MRF5">
    <property type="interactions" value="158"/>
</dbReference>
<keyword evidence="2" id="KW-0813">Transport</keyword>
<feature type="transmembrane region" description="Helical" evidence="6">
    <location>
        <begin position="329"/>
        <end position="352"/>
    </location>
</feature>
<dbReference type="GO" id="GO:0005886">
    <property type="term" value="C:plasma membrane"/>
    <property type="evidence" value="ECO:0007669"/>
    <property type="project" value="TreeGrafter"/>
</dbReference>
<sequence>MRKIDLRILPMLALMYLMAFLDRVNIGNANVFGLSEELGLSGVQYNVALCIFFIPYILFEIPSNVLLKIMKPHVFLSGCMFMFGMVTFAQGFVTSYSGLIATRFFLGFFETGIFPGCFYLLAMWYKRDESQKRFTFFFLSTVLAGAFGGLLASAIGKMDGHAGKNAWRWIFIIEGAATAAIAILGYFLVTDFPEDAKWLTPLEKEWVKAKLKKDVGASGKEKKSVTIKDLKVIFTDYKFIICALMYFGFLIPAYGYAYFAPTIIKGWKYDNIETQLRTVPVWAVAFVFSMIIAYFSDRSQHRFLYLVFPVMLGIIGFIILLTVHDNIKVQYFALFLALMGTFGPTPICICWFSTNLAGHKRRAVGSAFQIAFGNLGGIVATFLFLTKDAPRYTNGYSVCLAALVLSILCATAYWYGIRKENALREAGKAGVVPENDDDDVGDTHRDFRYMH</sequence>
<dbReference type="AlphaFoldDB" id="A0A4S2MRF5"/>
<gene>
    <name evidence="8" type="ORF">EX30DRAFT_309978</name>
</gene>
<feature type="transmembrane region" description="Helical" evidence="6">
    <location>
        <begin position="167"/>
        <end position="189"/>
    </location>
</feature>
<feature type="transmembrane region" description="Helical" evidence="6">
    <location>
        <begin position="134"/>
        <end position="155"/>
    </location>
</feature>
<evidence type="ECO:0000256" key="6">
    <source>
        <dbReference type="SAM" id="Phobius"/>
    </source>
</evidence>
<feature type="transmembrane region" description="Helical" evidence="6">
    <location>
        <begin position="279"/>
        <end position="296"/>
    </location>
</feature>
<dbReference type="Gene3D" id="1.20.1250.20">
    <property type="entry name" value="MFS general substrate transporter like domains"/>
    <property type="match status" value="2"/>
</dbReference>
<evidence type="ECO:0000256" key="1">
    <source>
        <dbReference type="ARBA" id="ARBA00004141"/>
    </source>
</evidence>
<dbReference type="FunFam" id="1.20.1250.20:FF:000068">
    <property type="entry name" value="MFS general substrate transporter"/>
    <property type="match status" value="1"/>
</dbReference>
<dbReference type="InParanoid" id="A0A4S2MRF5"/>
<dbReference type="OrthoDB" id="2985014at2759"/>
<organism evidence="8 9">
    <name type="scientific">Ascodesmis nigricans</name>
    <dbReference type="NCBI Taxonomy" id="341454"/>
    <lineage>
        <taxon>Eukaryota</taxon>
        <taxon>Fungi</taxon>
        <taxon>Dikarya</taxon>
        <taxon>Ascomycota</taxon>
        <taxon>Pezizomycotina</taxon>
        <taxon>Pezizomycetes</taxon>
        <taxon>Pezizales</taxon>
        <taxon>Ascodesmidaceae</taxon>
        <taxon>Ascodesmis</taxon>
    </lineage>
</organism>
<dbReference type="Pfam" id="PF07690">
    <property type="entry name" value="MFS_1"/>
    <property type="match status" value="1"/>
</dbReference>
<dbReference type="PANTHER" id="PTHR43791">
    <property type="entry name" value="PERMEASE-RELATED"/>
    <property type="match status" value="1"/>
</dbReference>
<evidence type="ECO:0000256" key="5">
    <source>
        <dbReference type="ARBA" id="ARBA00023136"/>
    </source>
</evidence>
<keyword evidence="9" id="KW-1185">Reference proteome</keyword>
<feature type="transmembrane region" description="Helical" evidence="6">
    <location>
        <begin position="303"/>
        <end position="323"/>
    </location>
</feature>
<keyword evidence="5 6" id="KW-0472">Membrane</keyword>
<evidence type="ECO:0000256" key="4">
    <source>
        <dbReference type="ARBA" id="ARBA00022989"/>
    </source>
</evidence>
<keyword evidence="4 6" id="KW-1133">Transmembrane helix</keyword>
<feature type="transmembrane region" description="Helical" evidence="6">
    <location>
        <begin position="364"/>
        <end position="383"/>
    </location>
</feature>
<dbReference type="PROSITE" id="PS50850">
    <property type="entry name" value="MFS"/>
    <property type="match status" value="1"/>
</dbReference>
<dbReference type="InterPro" id="IPR036259">
    <property type="entry name" value="MFS_trans_sf"/>
</dbReference>
<feature type="transmembrane region" description="Helical" evidence="6">
    <location>
        <begin position="45"/>
        <end position="67"/>
    </location>
</feature>
<evidence type="ECO:0000256" key="2">
    <source>
        <dbReference type="ARBA" id="ARBA00022448"/>
    </source>
</evidence>
<reference evidence="8 9" key="1">
    <citation type="submission" date="2019-04" db="EMBL/GenBank/DDBJ databases">
        <title>Comparative genomics and transcriptomics to analyze fruiting body development in filamentous ascomycetes.</title>
        <authorList>
            <consortium name="DOE Joint Genome Institute"/>
            <person name="Lutkenhaus R."/>
            <person name="Traeger S."/>
            <person name="Breuer J."/>
            <person name="Kuo A."/>
            <person name="Lipzen A."/>
            <person name="Pangilinan J."/>
            <person name="Dilworth D."/>
            <person name="Sandor L."/>
            <person name="Poggeler S."/>
            <person name="Barry K."/>
            <person name="Grigoriev I.V."/>
            <person name="Nowrousian M."/>
        </authorList>
    </citation>
    <scope>NUCLEOTIDE SEQUENCE [LARGE SCALE GENOMIC DNA]</scope>
    <source>
        <strain evidence="8 9">CBS 389.68</strain>
    </source>
</reference>
<dbReference type="PANTHER" id="PTHR43791:SF46">
    <property type="entry name" value="MAJOR FACILITATOR SUPERFAMILY (MFS) PROFILE DOMAIN-CONTAINING PROTEIN-RELATED"/>
    <property type="match status" value="1"/>
</dbReference>
<evidence type="ECO:0000259" key="7">
    <source>
        <dbReference type="PROSITE" id="PS50850"/>
    </source>
</evidence>
<comment type="subcellular location">
    <subcellularLocation>
        <location evidence="1">Membrane</location>
        <topology evidence="1">Multi-pass membrane protein</topology>
    </subcellularLocation>
</comment>
<protein>
    <submittedName>
        <fullName evidence="8">MFS general substrate transporter</fullName>
    </submittedName>
</protein>
<evidence type="ECO:0000313" key="9">
    <source>
        <dbReference type="Proteomes" id="UP000298138"/>
    </source>
</evidence>
<dbReference type="SUPFAM" id="SSF103473">
    <property type="entry name" value="MFS general substrate transporter"/>
    <property type="match status" value="1"/>
</dbReference>
<name>A0A4S2MRF5_9PEZI</name>
<dbReference type="InterPro" id="IPR020846">
    <property type="entry name" value="MFS_dom"/>
</dbReference>
<dbReference type="GO" id="GO:0022857">
    <property type="term" value="F:transmembrane transporter activity"/>
    <property type="evidence" value="ECO:0007669"/>
    <property type="project" value="InterPro"/>
</dbReference>
<dbReference type="EMBL" id="ML220141">
    <property type="protein sequence ID" value="TGZ78459.1"/>
    <property type="molecule type" value="Genomic_DNA"/>
</dbReference>
<feature type="transmembrane region" description="Helical" evidence="6">
    <location>
        <begin position="99"/>
        <end position="122"/>
    </location>
</feature>
<evidence type="ECO:0000313" key="8">
    <source>
        <dbReference type="EMBL" id="TGZ78459.1"/>
    </source>
</evidence>